<comment type="caution">
    <text evidence="3">The sequence shown here is derived from an EMBL/GenBank/DDBJ whole genome shotgun (WGS) entry which is preliminary data.</text>
</comment>
<dbReference type="Pfam" id="PF03354">
    <property type="entry name" value="TerL_ATPase"/>
    <property type="match status" value="1"/>
</dbReference>
<dbReference type="Proteomes" id="UP000036045">
    <property type="component" value="Unassembled WGS sequence"/>
</dbReference>
<name>A0A0J1IIB5_NIACI</name>
<accession>A0A0J1IIB5</accession>
<dbReference type="GO" id="GO:0004519">
    <property type="term" value="F:endonuclease activity"/>
    <property type="evidence" value="ECO:0007669"/>
    <property type="project" value="InterPro"/>
</dbReference>
<dbReference type="Gene3D" id="3.40.50.300">
    <property type="entry name" value="P-loop containing nucleotide triphosphate hydrolases"/>
    <property type="match status" value="1"/>
</dbReference>
<dbReference type="PANTHER" id="PTHR41287:SF1">
    <property type="entry name" value="PROTEIN YMFN"/>
    <property type="match status" value="1"/>
</dbReference>
<feature type="domain" description="Terminase large subunit-like ATPase" evidence="1">
    <location>
        <begin position="78"/>
        <end position="266"/>
    </location>
</feature>
<reference evidence="3 4" key="1">
    <citation type="submission" date="2015-05" db="EMBL/GenBank/DDBJ databases">
        <title>Whole genome sequence and identification of bacterial endophytes from Costus igneus.</title>
        <authorList>
            <person name="Lee Y.P."/>
            <person name="Gan H.M."/>
            <person name="Eng W."/>
            <person name="Wheatley M.S."/>
            <person name="Caraballo A."/>
            <person name="Polter S."/>
            <person name="Savka M.A."/>
            <person name="Hudson A.O."/>
        </authorList>
    </citation>
    <scope>NUCLEOTIDE SEQUENCE [LARGE SCALE GENOMIC DNA]</scope>
    <source>
        <strain evidence="3 4">RIT379</strain>
    </source>
</reference>
<dbReference type="PANTHER" id="PTHR41287">
    <property type="match status" value="1"/>
</dbReference>
<evidence type="ECO:0000259" key="2">
    <source>
        <dbReference type="Pfam" id="PF20441"/>
    </source>
</evidence>
<feature type="domain" description="Terminase large subunit-like endonuclease" evidence="2">
    <location>
        <begin position="270"/>
        <end position="547"/>
    </location>
</feature>
<dbReference type="InterPro" id="IPR005021">
    <property type="entry name" value="Terminase_largesu-like"/>
</dbReference>
<dbReference type="InterPro" id="IPR046462">
    <property type="entry name" value="TerL_nuclease"/>
</dbReference>
<dbReference type="PATRIC" id="fig|1397.4.peg.1222"/>
<sequence>MIDFETNYADLFVEYTEKNPKLIPDTVKLAIKRYKKWKKRKDIWFDVEKANAMLYFTETFLKHAKGKWAGQPLILELWQKFYFSNIYGWQKYNADGKAVRVIRTAYLQVPKKNGKTIMGGSPVIYGMYGEGVKGADCYISANTFEQCQNAAVPIALTIENSPDLRPGTRIYKGKEDTVRSVKYTFVEDGIKFANTLKILTKDNAGNEGKNPYINYFDEVHAQMDREQYDNLRSAQIAQDEPLNIITSTAGKQSGSLGSQIYAYAKEVIKKDNDDSWFALIYEPNKKYDWEDREVWQMVNPNMGVSVNMEFLENAFKEAKQNSFNKAEFLSKHLDVFVNYAETYFDKDQLEKMLVDSLGDIKGETCVLGVDLSRRNDLTCLSIEIPTYDEAGTPILKIKQMYFVPEFGIEEKEQKRNVPYRALADKGFVTICSGKTIDEDLVNEYVDWVFENFNLVQINYDPALAAKLVEKWEMLGIPCVEVPQYPTHMNEPFDDFEMLLLQDRVFTDNPLFIFCAENAKIVTNINNLKAPSKRKSPEHIDGFVAMLIGHKETLNMMEEVFVEQDYDNYLDEIYR</sequence>
<organism evidence="3 4">
    <name type="scientific">Niallia circulans</name>
    <name type="common">Bacillus circulans</name>
    <dbReference type="NCBI Taxonomy" id="1397"/>
    <lineage>
        <taxon>Bacteria</taxon>
        <taxon>Bacillati</taxon>
        <taxon>Bacillota</taxon>
        <taxon>Bacilli</taxon>
        <taxon>Bacillales</taxon>
        <taxon>Bacillaceae</taxon>
        <taxon>Niallia</taxon>
    </lineage>
</organism>
<evidence type="ECO:0000313" key="3">
    <source>
        <dbReference type="EMBL" id="KLV25714.1"/>
    </source>
</evidence>
<dbReference type="InterPro" id="IPR046461">
    <property type="entry name" value="TerL_ATPase"/>
</dbReference>
<dbReference type="InterPro" id="IPR027417">
    <property type="entry name" value="P-loop_NTPase"/>
</dbReference>
<dbReference type="Pfam" id="PF20441">
    <property type="entry name" value="TerL_nuclease"/>
    <property type="match status" value="1"/>
</dbReference>
<dbReference type="RefSeq" id="WP_047943139.1">
    <property type="nucleotide sequence ID" value="NZ_LDPH01000014.1"/>
</dbReference>
<keyword evidence="4" id="KW-1185">Reference proteome</keyword>
<evidence type="ECO:0000259" key="1">
    <source>
        <dbReference type="Pfam" id="PF03354"/>
    </source>
</evidence>
<proteinExistence type="predicted"/>
<dbReference type="EMBL" id="LDPH01000014">
    <property type="protein sequence ID" value="KLV25714.1"/>
    <property type="molecule type" value="Genomic_DNA"/>
</dbReference>
<gene>
    <name evidence="3" type="ORF">ABW02_15210</name>
</gene>
<dbReference type="OrthoDB" id="9760250at2"/>
<dbReference type="AlphaFoldDB" id="A0A0J1IIB5"/>
<evidence type="ECO:0000313" key="4">
    <source>
        <dbReference type="Proteomes" id="UP000036045"/>
    </source>
</evidence>
<protein>
    <submittedName>
        <fullName evidence="3">Terminase</fullName>
    </submittedName>
</protein>